<dbReference type="SMART" id="SM00097">
    <property type="entry name" value="WNT1"/>
    <property type="match status" value="2"/>
</dbReference>
<dbReference type="Pfam" id="PF00110">
    <property type="entry name" value="wnt"/>
    <property type="match status" value="2"/>
</dbReference>
<accession>A0ABN8NDI9</accession>
<keyword evidence="5" id="KW-0272">Extracellular matrix</keyword>
<gene>
    <name evidence="10" type="ORF">PLOB_00012676</name>
</gene>
<keyword evidence="11" id="KW-1185">Reference proteome</keyword>
<sequence length="634" mass="71958">MKLTMLFSVVLFVLLLTHQGLCKSRSSDSSSNTLQNKNYPLLLRIVKEGGHRGLQECQRQFKKEIWNCSLVNKNVFQQLPIFVKTTLPQATRETAFLHAISSAAITHEITLQCARNRIPGCRCGKTRKQLQGDREWEWGGCSDNTKYGEKETRRFIDRLEKGNDARTAFNLHNNQVGRKVVRGSLKKECKCHGVTGSCNLKTCWKQLAPFAVVGSVLKQKYLTAVPVSLKNNKLHEKEGRDRPLSRKSTKLVYLDSSPDYCVRNTTAGSLGMLGRTCTSDAGHTKECRSLCQSCNLRAQTKEHYKQVKCRCKFVWCCTVKCELCTEKKNLWEAVTLNYPLLLRIVKEGGHRGLQECQRQFKKEIWNCSLVNKNVFQQLPIFVKTTLPQATRETAFLHAISSAAITHEITLQCARNRIPGCRCSKTRKQLQGDREWEWGGCSDNTKYGEKETRRFIDRLEKGNDARTAFNLHNNQVGRKVVRGSLKKECKCHGVTGSCTLKTCWKQLAPFAVVGSALKQKYLTAVPVSFKNNKLHEKEGRDRPLSRKSKKLVYLDSSPDYCVRNTTAGSLGMLGRTCTSDAGHTKQCRSLCQSCNLRAQTKEHFKQVKCRCKFVWCCTVKCELCTVKYSLTTCSK</sequence>
<dbReference type="Gene3D" id="3.30.2460.20">
    <property type="match status" value="2"/>
</dbReference>
<dbReference type="PANTHER" id="PTHR12027">
    <property type="entry name" value="WNT RELATED"/>
    <property type="match status" value="1"/>
</dbReference>
<evidence type="ECO:0000256" key="7">
    <source>
        <dbReference type="ARBA" id="ARBA00023157"/>
    </source>
</evidence>
<keyword evidence="7" id="KW-1015">Disulfide bond</keyword>
<dbReference type="InterPro" id="IPR005817">
    <property type="entry name" value="Wnt"/>
</dbReference>
<evidence type="ECO:0000313" key="10">
    <source>
        <dbReference type="EMBL" id="CAH3105129.1"/>
    </source>
</evidence>
<evidence type="ECO:0000256" key="8">
    <source>
        <dbReference type="RuleBase" id="RU003500"/>
    </source>
</evidence>
<dbReference type="CDD" id="cd13113">
    <property type="entry name" value="Wnt"/>
    <property type="match status" value="2"/>
</dbReference>
<dbReference type="PANTHER" id="PTHR12027:SF81">
    <property type="entry name" value="WNT INHIBITOR OF DORSAL PROTEIN"/>
    <property type="match status" value="1"/>
</dbReference>
<comment type="subcellular location">
    <subcellularLocation>
        <location evidence="1 8">Secreted</location>
        <location evidence="1 8">Extracellular space</location>
        <location evidence="1 8">Extracellular matrix</location>
    </subcellularLocation>
</comment>
<evidence type="ECO:0000256" key="5">
    <source>
        <dbReference type="ARBA" id="ARBA00022530"/>
    </source>
</evidence>
<comment type="caution">
    <text evidence="10">The sequence shown here is derived from an EMBL/GenBank/DDBJ whole genome shotgun (WGS) entry which is preliminary data.</text>
</comment>
<evidence type="ECO:0000256" key="6">
    <source>
        <dbReference type="ARBA" id="ARBA00022687"/>
    </source>
</evidence>
<name>A0ABN8NDI9_9CNID</name>
<protein>
    <recommendedName>
        <fullName evidence="8">Protein Wnt</fullName>
    </recommendedName>
</protein>
<keyword evidence="9" id="KW-0732">Signal</keyword>
<reference evidence="10 11" key="1">
    <citation type="submission" date="2022-05" db="EMBL/GenBank/DDBJ databases">
        <authorList>
            <consortium name="Genoscope - CEA"/>
            <person name="William W."/>
        </authorList>
    </citation>
    <scope>NUCLEOTIDE SEQUENCE [LARGE SCALE GENOMIC DNA]</scope>
</reference>
<evidence type="ECO:0000313" key="11">
    <source>
        <dbReference type="Proteomes" id="UP001159405"/>
    </source>
</evidence>
<organism evidence="10 11">
    <name type="scientific">Porites lobata</name>
    <dbReference type="NCBI Taxonomy" id="104759"/>
    <lineage>
        <taxon>Eukaryota</taxon>
        <taxon>Metazoa</taxon>
        <taxon>Cnidaria</taxon>
        <taxon>Anthozoa</taxon>
        <taxon>Hexacorallia</taxon>
        <taxon>Scleractinia</taxon>
        <taxon>Fungiina</taxon>
        <taxon>Poritidae</taxon>
        <taxon>Porites</taxon>
    </lineage>
</organism>
<keyword evidence="6 8" id="KW-0879">Wnt signaling pathway</keyword>
<dbReference type="EMBL" id="CALNXK010000017">
    <property type="protein sequence ID" value="CAH3105129.1"/>
    <property type="molecule type" value="Genomic_DNA"/>
</dbReference>
<comment type="function">
    <text evidence="8">Ligand for members of the frizzled family of seven transmembrane receptors.</text>
</comment>
<evidence type="ECO:0000256" key="2">
    <source>
        <dbReference type="ARBA" id="ARBA00005683"/>
    </source>
</evidence>
<evidence type="ECO:0000256" key="4">
    <source>
        <dbReference type="ARBA" id="ARBA00022525"/>
    </source>
</evidence>
<keyword evidence="3 8" id="KW-0217">Developmental protein</keyword>
<proteinExistence type="inferred from homology"/>
<dbReference type="PRINTS" id="PR01349">
    <property type="entry name" value="WNTPROTEIN"/>
</dbReference>
<feature type="signal peptide" evidence="9">
    <location>
        <begin position="1"/>
        <end position="22"/>
    </location>
</feature>
<evidence type="ECO:0000256" key="1">
    <source>
        <dbReference type="ARBA" id="ARBA00004498"/>
    </source>
</evidence>
<keyword evidence="4" id="KW-0964">Secreted</keyword>
<comment type="similarity">
    <text evidence="2 8">Belongs to the Wnt family.</text>
</comment>
<evidence type="ECO:0000256" key="3">
    <source>
        <dbReference type="ARBA" id="ARBA00022473"/>
    </source>
</evidence>
<dbReference type="InterPro" id="IPR043158">
    <property type="entry name" value="Wnt_C"/>
</dbReference>
<evidence type="ECO:0000256" key="9">
    <source>
        <dbReference type="SAM" id="SignalP"/>
    </source>
</evidence>
<dbReference type="Proteomes" id="UP001159405">
    <property type="component" value="Unassembled WGS sequence"/>
</dbReference>
<feature type="chain" id="PRO_5046647768" description="Protein Wnt" evidence="9">
    <location>
        <begin position="23"/>
        <end position="634"/>
    </location>
</feature>